<dbReference type="SUPFAM" id="SSF53271">
    <property type="entry name" value="PRTase-like"/>
    <property type="match status" value="1"/>
</dbReference>
<gene>
    <name evidence="4" type="ORF">GCM10023231_04130</name>
</gene>
<keyword evidence="2" id="KW-0315">Glutamine amidotransferase</keyword>
<name>A0ABP9AEN9_9SPHI</name>
<feature type="domain" description="Glutamine amidotransferase type-2" evidence="3">
    <location>
        <begin position="9"/>
        <end position="303"/>
    </location>
</feature>
<protein>
    <submittedName>
        <fullName evidence="4">Amidophosphoribosyltransferase</fullName>
    </submittedName>
</protein>
<reference evidence="5" key="1">
    <citation type="journal article" date="2019" name="Int. J. Syst. Evol. Microbiol.">
        <title>The Global Catalogue of Microorganisms (GCM) 10K type strain sequencing project: providing services to taxonomists for standard genome sequencing and annotation.</title>
        <authorList>
            <consortium name="The Broad Institute Genomics Platform"/>
            <consortium name="The Broad Institute Genome Sequencing Center for Infectious Disease"/>
            <person name="Wu L."/>
            <person name="Ma J."/>
        </authorList>
    </citation>
    <scope>NUCLEOTIDE SEQUENCE [LARGE SCALE GENOMIC DNA]</scope>
    <source>
        <strain evidence="5">JCM 18200</strain>
    </source>
</reference>
<comment type="caution">
    <text evidence="4">The sequence shown here is derived from an EMBL/GenBank/DDBJ whole genome shotgun (WGS) entry which is preliminary data.</text>
</comment>
<dbReference type="InterPro" id="IPR029055">
    <property type="entry name" value="Ntn_hydrolases_N"/>
</dbReference>
<evidence type="ECO:0000256" key="1">
    <source>
        <dbReference type="ARBA" id="ARBA00022679"/>
    </source>
</evidence>
<proteinExistence type="predicted"/>
<organism evidence="4 5">
    <name type="scientific">Olivibacter ginsenosidimutans</name>
    <dbReference type="NCBI Taxonomy" id="1176537"/>
    <lineage>
        <taxon>Bacteria</taxon>
        <taxon>Pseudomonadati</taxon>
        <taxon>Bacteroidota</taxon>
        <taxon>Sphingobacteriia</taxon>
        <taxon>Sphingobacteriales</taxon>
        <taxon>Sphingobacteriaceae</taxon>
        <taxon>Olivibacter</taxon>
    </lineage>
</organism>
<dbReference type="RefSeq" id="WP_345230030.1">
    <property type="nucleotide sequence ID" value="NZ_BAABIQ010000003.1"/>
</dbReference>
<dbReference type="PANTHER" id="PTHR11907">
    <property type="entry name" value="AMIDOPHOSPHORIBOSYLTRANSFERASE"/>
    <property type="match status" value="1"/>
</dbReference>
<evidence type="ECO:0000313" key="5">
    <source>
        <dbReference type="Proteomes" id="UP001501411"/>
    </source>
</evidence>
<dbReference type="PROSITE" id="PS51278">
    <property type="entry name" value="GATASE_TYPE_2"/>
    <property type="match status" value="1"/>
</dbReference>
<dbReference type="SUPFAM" id="SSF56235">
    <property type="entry name" value="N-terminal nucleophile aminohydrolases (Ntn hydrolases)"/>
    <property type="match status" value="1"/>
</dbReference>
<dbReference type="Proteomes" id="UP001501411">
    <property type="component" value="Unassembled WGS sequence"/>
</dbReference>
<evidence type="ECO:0000313" key="4">
    <source>
        <dbReference type="EMBL" id="GAA4780317.1"/>
    </source>
</evidence>
<keyword evidence="5" id="KW-1185">Reference proteome</keyword>
<keyword evidence="1" id="KW-0808">Transferase</keyword>
<evidence type="ECO:0000259" key="3">
    <source>
        <dbReference type="PROSITE" id="PS51278"/>
    </source>
</evidence>
<accession>A0ABP9AEN9</accession>
<dbReference type="InterPro" id="IPR017932">
    <property type="entry name" value="GATase_2_dom"/>
</dbReference>
<dbReference type="Gene3D" id="3.60.20.10">
    <property type="entry name" value="Glutamine Phosphoribosylpyrophosphate, subunit 1, domain 1"/>
    <property type="match status" value="1"/>
</dbReference>
<dbReference type="InterPro" id="IPR029057">
    <property type="entry name" value="PRTase-like"/>
</dbReference>
<dbReference type="EMBL" id="BAABIQ010000003">
    <property type="protein sequence ID" value="GAA4780317.1"/>
    <property type="molecule type" value="Genomic_DNA"/>
</dbReference>
<evidence type="ECO:0000256" key="2">
    <source>
        <dbReference type="ARBA" id="ARBA00022962"/>
    </source>
</evidence>
<sequence length="636" mass="72733">MSDSIKHECGIALIRLLKPLSYYQEKYGTSLYGINKLYLLMEKQHNRGQDGAGIATIKFDVKPGNRYISRYRAMGSNAVSEIFEYVQRKFAAVQQAEPELYQNTHWLKENMSFVGEVLLGHLRYGTHGKNSIENCHPFLRQNNWMSRNLVIAGNFNMTNVDELLEQLFELGQHPKEQADTVTVLEKIGHFLDTENQELFDQFKKDGYSNVEISALIAKNLDVANILRRSAKTWDGGYTISGIFGHGDAFVMRDPSGIRPAYYYVDDEVVVVTSERPAIQTAFNVKFERIKEIKPGHALIIKKDGTISEEMFREPAEQKSCSFERIYFSRGSDAEIYQERKQLGRLLCPRILDAVNHDIKNTVFSFIPNTAEVAFYGLTDGINDYVRRLQKETLLKRADKISDKELEEMLNIAPRFEKLSIKDAKLRTFITQDADRQDMVAHVYDTTYGVVKGGKDTIVAIDDSIVRGTTLKQSILKILDRLNPVKIIIVSSAPQIRYPDCYGIDMSRMGEFVAFEAAISLLRKNGMNYVIDDVYQKCVESLDMDNELITNHVKAIYEPFTYEEISEEIARIVTPIDIKAKVEVIYQRLEDLHIACPKNKGDWYFSGDYPTPGGNKVVNRAFMNWVEGKNIRAYYSA</sequence>